<keyword evidence="8" id="KW-0732">Signal</keyword>
<accession>E1QJD3</accession>
<evidence type="ECO:0000256" key="4">
    <source>
        <dbReference type="ARBA" id="ARBA00023136"/>
    </source>
</evidence>
<dbReference type="PANTHER" id="PTHR38766">
    <property type="entry name" value="FLAGELLAR PROTEIN FLIO"/>
    <property type="match status" value="1"/>
</dbReference>
<keyword evidence="5 7" id="KW-0975">Bacterial flagellum</keyword>
<comment type="similarity">
    <text evidence="6 7">Belongs to the FliO/MopB family.</text>
</comment>
<keyword evidence="1 7" id="KW-1003">Cell membrane</keyword>
<evidence type="ECO:0000256" key="2">
    <source>
        <dbReference type="ARBA" id="ARBA00022692"/>
    </source>
</evidence>
<reference evidence="9 10" key="1">
    <citation type="journal article" date="2010" name="Stand. Genomic Sci.">
        <title>Complete genome sequence of Desulfarculus baarsii type strain (2st14).</title>
        <authorList>
            <person name="Sun H."/>
            <person name="Spring S."/>
            <person name="Lapidus A."/>
            <person name="Davenport K."/>
            <person name="Del Rio T.G."/>
            <person name="Tice H."/>
            <person name="Nolan M."/>
            <person name="Copeland A."/>
            <person name="Cheng J.F."/>
            <person name="Lucas S."/>
            <person name="Tapia R."/>
            <person name="Goodwin L."/>
            <person name="Pitluck S."/>
            <person name="Ivanova N."/>
            <person name="Pagani I."/>
            <person name="Mavromatis K."/>
            <person name="Ovchinnikova G."/>
            <person name="Pati A."/>
            <person name="Chen A."/>
            <person name="Palaniappan K."/>
            <person name="Hauser L."/>
            <person name="Chang Y.J."/>
            <person name="Jeffries C.D."/>
            <person name="Detter J.C."/>
            <person name="Han C."/>
            <person name="Rohde M."/>
            <person name="Brambilla E."/>
            <person name="Goker M."/>
            <person name="Woyke T."/>
            <person name="Bristow J."/>
            <person name="Eisen J.A."/>
            <person name="Markowitz V."/>
            <person name="Hugenholtz P."/>
            <person name="Kyrpides N.C."/>
            <person name="Klenk H.P."/>
            <person name="Land M."/>
        </authorList>
    </citation>
    <scope>NUCLEOTIDE SEQUENCE [LARGE SCALE GENOMIC DNA]</scope>
    <source>
        <strain evidence="10">ATCC 33931 / DSM 2075 / LMG 7858 / VKM B-1802 / 2st14</strain>
    </source>
</reference>
<keyword evidence="10" id="KW-1185">Reference proteome</keyword>
<evidence type="ECO:0000256" key="3">
    <source>
        <dbReference type="ARBA" id="ARBA00022989"/>
    </source>
</evidence>
<evidence type="ECO:0000256" key="1">
    <source>
        <dbReference type="ARBA" id="ARBA00022475"/>
    </source>
</evidence>
<evidence type="ECO:0000256" key="8">
    <source>
        <dbReference type="SAM" id="SignalP"/>
    </source>
</evidence>
<evidence type="ECO:0000313" key="10">
    <source>
        <dbReference type="Proteomes" id="UP000009047"/>
    </source>
</evidence>
<dbReference type="Proteomes" id="UP000009047">
    <property type="component" value="Chromosome"/>
</dbReference>
<dbReference type="InterPro" id="IPR022781">
    <property type="entry name" value="Flagellar_biosynth_FliO"/>
</dbReference>
<keyword evidence="9" id="KW-0966">Cell projection</keyword>
<dbReference type="RefSeq" id="WP_013259115.1">
    <property type="nucleotide sequence ID" value="NC_014365.1"/>
</dbReference>
<keyword evidence="4 7" id="KW-0472">Membrane</keyword>
<dbReference type="GO" id="GO:0044781">
    <property type="term" value="P:bacterial-type flagellum organization"/>
    <property type="evidence" value="ECO:0007669"/>
    <property type="project" value="UniProtKB-UniRule"/>
</dbReference>
<evidence type="ECO:0000256" key="5">
    <source>
        <dbReference type="ARBA" id="ARBA00023143"/>
    </source>
</evidence>
<keyword evidence="9" id="KW-0282">Flagellum</keyword>
<evidence type="ECO:0000256" key="7">
    <source>
        <dbReference type="RuleBase" id="RU362064"/>
    </source>
</evidence>
<keyword evidence="9" id="KW-0969">Cilium</keyword>
<organism evidence="9 10">
    <name type="scientific">Desulfarculus baarsii (strain ATCC 33931 / DSM 2075 / LMG 7858 / VKM B-1802 / 2st14)</name>
    <dbReference type="NCBI Taxonomy" id="644282"/>
    <lineage>
        <taxon>Bacteria</taxon>
        <taxon>Pseudomonadati</taxon>
        <taxon>Thermodesulfobacteriota</taxon>
        <taxon>Desulfarculia</taxon>
        <taxon>Desulfarculales</taxon>
        <taxon>Desulfarculaceae</taxon>
        <taxon>Desulfarculus</taxon>
    </lineage>
</organism>
<name>E1QJD3_DESB2</name>
<dbReference type="HOGENOM" id="CLU_113213_0_1_7"/>
<dbReference type="GO" id="GO:0009425">
    <property type="term" value="C:bacterial-type flagellum basal body"/>
    <property type="evidence" value="ECO:0007669"/>
    <property type="project" value="UniProtKB-SubCell"/>
</dbReference>
<gene>
    <name evidence="9" type="ordered locus">Deba_2314</name>
</gene>
<proteinExistence type="inferred from homology"/>
<dbReference type="eggNOG" id="COG3190">
    <property type="taxonomic scope" value="Bacteria"/>
</dbReference>
<protein>
    <recommendedName>
        <fullName evidence="7">Flagellar protein</fullName>
    </recommendedName>
</protein>
<comment type="subcellular location">
    <subcellularLocation>
        <location evidence="7">Cell membrane</location>
    </subcellularLocation>
    <subcellularLocation>
        <location evidence="7">Bacterial flagellum basal body</location>
    </subcellularLocation>
</comment>
<dbReference type="KEGG" id="dbr:Deba_2314"/>
<dbReference type="InterPro" id="IPR052205">
    <property type="entry name" value="FliO/MopB"/>
</dbReference>
<dbReference type="EMBL" id="CP002085">
    <property type="protein sequence ID" value="ADK85676.1"/>
    <property type="molecule type" value="Genomic_DNA"/>
</dbReference>
<feature type="transmembrane region" description="Helical" evidence="7">
    <location>
        <begin position="39"/>
        <end position="59"/>
    </location>
</feature>
<feature type="signal peptide" evidence="8">
    <location>
        <begin position="1"/>
        <end position="23"/>
    </location>
</feature>
<dbReference type="Pfam" id="PF04347">
    <property type="entry name" value="FliO"/>
    <property type="match status" value="1"/>
</dbReference>
<evidence type="ECO:0000256" key="6">
    <source>
        <dbReference type="ARBA" id="ARBA00037937"/>
    </source>
</evidence>
<dbReference type="PANTHER" id="PTHR38766:SF1">
    <property type="entry name" value="FLAGELLAR PROTEIN FLIO"/>
    <property type="match status" value="1"/>
</dbReference>
<dbReference type="AlphaFoldDB" id="E1QJD3"/>
<keyword evidence="3 7" id="KW-1133">Transmembrane helix</keyword>
<feature type="chain" id="PRO_5003150233" description="Flagellar protein" evidence="8">
    <location>
        <begin position="24"/>
        <end position="145"/>
    </location>
</feature>
<sequence>MARFFGMSAALAGALLLAWPALAQEPAAPPPELDLGWALAKTAGGLGVVLALMWGLLWLMRRFAPNAGGGGAGFRLVGRLSLGPRKWLGLVELGGRLLVLGVSDQGVSLLETIDDPEEVARLTQNRQSFAAALQKARGGRAEDKS</sequence>
<dbReference type="STRING" id="644282.Deba_2314"/>
<dbReference type="NCBIfam" id="TIGR03500">
    <property type="entry name" value="FliO_TIGR"/>
    <property type="match status" value="1"/>
</dbReference>
<dbReference type="GO" id="GO:0005886">
    <property type="term" value="C:plasma membrane"/>
    <property type="evidence" value="ECO:0007669"/>
    <property type="project" value="UniProtKB-SubCell"/>
</dbReference>
<evidence type="ECO:0000313" key="9">
    <source>
        <dbReference type="EMBL" id="ADK85676.1"/>
    </source>
</evidence>
<keyword evidence="2 7" id="KW-0812">Transmembrane</keyword>